<protein>
    <submittedName>
        <fullName evidence="2">Type VI secretion system protein ImpF</fullName>
    </submittedName>
</protein>
<proteinExistence type="predicted"/>
<name>A0A3D9UN51_9GAMM</name>
<dbReference type="NCBIfam" id="TIGR03357">
    <property type="entry name" value="VI_zyme"/>
    <property type="match status" value="1"/>
</dbReference>
<sequence>MNDNITLIHGGYHRRSNAKRITARDRMQPSLLDRLTDNDPDKKKEAISNYLISHSTLRQNVLRDLQWLLNSINCESEQALTLYPEIRRSVYNFGLEPLAGKRMSEIEWGDIQHKIIKAIHVFEPRIIADELEVNCVSDTDSLNLYNTLSIEIKGFLWCVPWPLEFLFRSDIDLENGYFTIKEAG</sequence>
<organism evidence="2 3">
    <name type="scientific">Xenorhabdus cabanillasii</name>
    <dbReference type="NCBI Taxonomy" id="351673"/>
    <lineage>
        <taxon>Bacteria</taxon>
        <taxon>Pseudomonadati</taxon>
        <taxon>Pseudomonadota</taxon>
        <taxon>Gammaproteobacteria</taxon>
        <taxon>Enterobacterales</taxon>
        <taxon>Morganellaceae</taxon>
        <taxon>Xenorhabdus</taxon>
    </lineage>
</organism>
<evidence type="ECO:0000313" key="3">
    <source>
        <dbReference type="Proteomes" id="UP000256294"/>
    </source>
</evidence>
<evidence type="ECO:0000313" key="2">
    <source>
        <dbReference type="EMBL" id="REF28065.1"/>
    </source>
</evidence>
<evidence type="ECO:0000259" key="1">
    <source>
        <dbReference type="Pfam" id="PF04965"/>
    </source>
</evidence>
<dbReference type="InterPro" id="IPR007048">
    <property type="entry name" value="IraD/Gp25-like"/>
</dbReference>
<dbReference type="InterPro" id="IPR017737">
    <property type="entry name" value="TssE1-like"/>
</dbReference>
<accession>A0A3D9UN51</accession>
<dbReference type="SUPFAM" id="SSF160719">
    <property type="entry name" value="gpW/gp25-like"/>
    <property type="match status" value="1"/>
</dbReference>
<keyword evidence="3" id="KW-1185">Reference proteome</keyword>
<dbReference type="AlphaFoldDB" id="A0A3D9UN51"/>
<dbReference type="PANTHER" id="PTHR38595">
    <property type="entry name" value="CYTOPLASMIC PROTEIN-RELATED"/>
    <property type="match status" value="1"/>
</dbReference>
<dbReference type="EMBL" id="QTUB01000001">
    <property type="protein sequence ID" value="REF28065.1"/>
    <property type="molecule type" value="Genomic_DNA"/>
</dbReference>
<comment type="caution">
    <text evidence="2">The sequence shown here is derived from an EMBL/GenBank/DDBJ whole genome shotgun (WGS) entry which is preliminary data.</text>
</comment>
<dbReference type="PANTHER" id="PTHR38595:SF1">
    <property type="entry name" value="TYPE VI SECRETION SYSTEM COMPONENT TSSE1"/>
    <property type="match status" value="1"/>
</dbReference>
<dbReference type="Pfam" id="PF04965">
    <property type="entry name" value="GPW_gp25"/>
    <property type="match status" value="1"/>
</dbReference>
<gene>
    <name evidence="2" type="ORF">BDD26_2927</name>
</gene>
<reference evidence="2 3" key="1">
    <citation type="submission" date="2018-08" db="EMBL/GenBank/DDBJ databases">
        <title>Genomic Encyclopedia of Archaeal and Bacterial Type Strains, Phase II (KMG-II): from individual species to whole genera.</title>
        <authorList>
            <person name="Goeker M."/>
        </authorList>
    </citation>
    <scope>NUCLEOTIDE SEQUENCE [LARGE SCALE GENOMIC DNA]</scope>
    <source>
        <strain evidence="2 3">DSM 17905</strain>
    </source>
</reference>
<feature type="domain" description="IraD/Gp25-like" evidence="1">
    <location>
        <begin position="56"/>
        <end position="158"/>
    </location>
</feature>
<dbReference type="RefSeq" id="WP_038270266.1">
    <property type="nucleotide sequence ID" value="NZ_QTUB01000001.1"/>
</dbReference>
<dbReference type="InterPro" id="IPR053176">
    <property type="entry name" value="T6SS_TssE1-like"/>
</dbReference>
<dbReference type="Proteomes" id="UP000256294">
    <property type="component" value="Unassembled WGS sequence"/>
</dbReference>